<keyword evidence="4 9" id="KW-0812">Transmembrane</keyword>
<dbReference type="FunFam" id="1.20.1560.10:FF:000011">
    <property type="entry name" value="Multidrug ABC transporter ATP-binding protein"/>
    <property type="match status" value="1"/>
</dbReference>
<feature type="transmembrane region" description="Helical" evidence="9">
    <location>
        <begin position="20"/>
        <end position="39"/>
    </location>
</feature>
<dbReference type="InterPro" id="IPR011527">
    <property type="entry name" value="ABC1_TM_dom"/>
</dbReference>
<dbReference type="CDD" id="cd18541">
    <property type="entry name" value="ABC_6TM_TmrB_like"/>
    <property type="match status" value="1"/>
</dbReference>
<feature type="transmembrane region" description="Helical" evidence="9">
    <location>
        <begin position="59"/>
        <end position="77"/>
    </location>
</feature>
<name>A0A0F9NVZ8_9ZZZZ</name>
<keyword evidence="8 9" id="KW-0472">Membrane</keyword>
<comment type="caution">
    <text evidence="12">The sequence shown here is derived from an EMBL/GenBank/DDBJ whole genome shotgun (WGS) entry which is preliminary data.</text>
</comment>
<dbReference type="InterPro" id="IPR039421">
    <property type="entry name" value="Type_1_exporter"/>
</dbReference>
<evidence type="ECO:0000256" key="4">
    <source>
        <dbReference type="ARBA" id="ARBA00022692"/>
    </source>
</evidence>
<feature type="transmembrane region" description="Helical" evidence="9">
    <location>
        <begin position="276"/>
        <end position="300"/>
    </location>
</feature>
<evidence type="ECO:0000256" key="1">
    <source>
        <dbReference type="ARBA" id="ARBA00004651"/>
    </source>
</evidence>
<sequence>MKEFKDLVSLVLRYKRGVIIGLASLLIVDTAQLIIPLVVRGVINSLSLGQATGPLLGRYALYVLGLVLLVAVFRYLWRYHIIGSSRKVEEYLRNKLLFHIHTLSPSFFDRSKTGDLMARSTNDIEAVRIAAGMGILWSFDAFFYFVFSLSFMFYINPILTLYTFLPLSSIAVIVLVFGRYIHDRFERAQEGFSTITERVQESLSGIREIRAFVQEEGKIKDFTKVNQEYVKRNMSLAKIRALFFPLIMLIGGVGTALVVLFAGGKVILQEINLGDMVAFISYLGMLTWPLMAIGWIINIIQRGMASMARINRILSVCPEIKDERGVLKVDIDGKIEYRNLSFAYSGRKSLALNDVNLLVPAGTKVGIVGKVGSGKSTLIQLLTRTYNPPSGNLFIDGIDIRKIRLSSLREAIGIVPQESILFSTSLRENIAFGNPKAQEREMIEVAKVCQIYEEITQFPQGLDTPVGERGITLSGGQKQRIALARALLKRPRILILDDAFSSVDVETEEAILVNLKGIMQDLTLLLISHRISAVRNLHFTIVLDEGRIVEKGTHAELLHLGGIYAGLFRRQKIAQEELEYLEGIR</sequence>
<dbReference type="InterPro" id="IPR027417">
    <property type="entry name" value="P-loop_NTPase"/>
</dbReference>
<dbReference type="FunFam" id="3.40.50.300:FF:000221">
    <property type="entry name" value="Multidrug ABC transporter ATP-binding protein"/>
    <property type="match status" value="1"/>
</dbReference>
<dbReference type="SUPFAM" id="SSF52540">
    <property type="entry name" value="P-loop containing nucleoside triphosphate hydrolases"/>
    <property type="match status" value="1"/>
</dbReference>
<dbReference type="Pfam" id="PF00005">
    <property type="entry name" value="ABC_tran"/>
    <property type="match status" value="1"/>
</dbReference>
<evidence type="ECO:0000256" key="6">
    <source>
        <dbReference type="ARBA" id="ARBA00022840"/>
    </source>
</evidence>
<evidence type="ECO:0000313" key="12">
    <source>
        <dbReference type="EMBL" id="KKN21999.1"/>
    </source>
</evidence>
<dbReference type="EMBL" id="LAZR01003101">
    <property type="protein sequence ID" value="KKN21999.1"/>
    <property type="molecule type" value="Genomic_DNA"/>
</dbReference>
<dbReference type="Gene3D" id="3.40.50.300">
    <property type="entry name" value="P-loop containing nucleotide triphosphate hydrolases"/>
    <property type="match status" value="1"/>
</dbReference>
<feature type="transmembrane region" description="Helical" evidence="9">
    <location>
        <begin position="241"/>
        <end position="264"/>
    </location>
</feature>
<dbReference type="InterPro" id="IPR003593">
    <property type="entry name" value="AAA+_ATPase"/>
</dbReference>
<dbReference type="PROSITE" id="PS50929">
    <property type="entry name" value="ABC_TM1F"/>
    <property type="match status" value="1"/>
</dbReference>
<feature type="transmembrane region" description="Helical" evidence="9">
    <location>
        <begin position="126"/>
        <end position="147"/>
    </location>
</feature>
<dbReference type="InterPro" id="IPR036640">
    <property type="entry name" value="ABC1_TM_sf"/>
</dbReference>
<dbReference type="PROSITE" id="PS00211">
    <property type="entry name" value="ABC_TRANSPORTER_1"/>
    <property type="match status" value="1"/>
</dbReference>
<gene>
    <name evidence="12" type="ORF">LCGC14_0919750</name>
</gene>
<keyword evidence="3" id="KW-1003">Cell membrane</keyword>
<dbReference type="GO" id="GO:0005524">
    <property type="term" value="F:ATP binding"/>
    <property type="evidence" value="ECO:0007669"/>
    <property type="project" value="UniProtKB-KW"/>
</dbReference>
<feature type="domain" description="ABC transporter" evidence="10">
    <location>
        <begin position="335"/>
        <end position="570"/>
    </location>
</feature>
<dbReference type="InterPro" id="IPR017871">
    <property type="entry name" value="ABC_transporter-like_CS"/>
</dbReference>
<proteinExistence type="predicted"/>
<evidence type="ECO:0000256" key="9">
    <source>
        <dbReference type="SAM" id="Phobius"/>
    </source>
</evidence>
<dbReference type="GO" id="GO:0016887">
    <property type="term" value="F:ATP hydrolysis activity"/>
    <property type="evidence" value="ECO:0007669"/>
    <property type="project" value="InterPro"/>
</dbReference>
<dbReference type="PROSITE" id="PS50893">
    <property type="entry name" value="ABC_TRANSPORTER_2"/>
    <property type="match status" value="1"/>
</dbReference>
<dbReference type="Gene3D" id="1.20.1560.10">
    <property type="entry name" value="ABC transporter type 1, transmembrane domain"/>
    <property type="match status" value="1"/>
</dbReference>
<evidence type="ECO:0000256" key="5">
    <source>
        <dbReference type="ARBA" id="ARBA00022741"/>
    </source>
</evidence>
<dbReference type="SMART" id="SM00382">
    <property type="entry name" value="AAA"/>
    <property type="match status" value="1"/>
</dbReference>
<evidence type="ECO:0000256" key="7">
    <source>
        <dbReference type="ARBA" id="ARBA00022989"/>
    </source>
</evidence>
<keyword evidence="5" id="KW-0547">Nucleotide-binding</keyword>
<comment type="subcellular location">
    <subcellularLocation>
        <location evidence="1">Cell membrane</location>
        <topology evidence="1">Multi-pass membrane protein</topology>
    </subcellularLocation>
</comment>
<dbReference type="PANTHER" id="PTHR43394">
    <property type="entry name" value="ATP-DEPENDENT PERMEASE MDL1, MITOCHONDRIAL"/>
    <property type="match status" value="1"/>
</dbReference>
<evidence type="ECO:0000256" key="2">
    <source>
        <dbReference type="ARBA" id="ARBA00022448"/>
    </source>
</evidence>
<protein>
    <recommendedName>
        <fullName evidence="13">ABC transporter ATP-binding protein</fullName>
    </recommendedName>
</protein>
<evidence type="ECO:0000256" key="3">
    <source>
        <dbReference type="ARBA" id="ARBA00022475"/>
    </source>
</evidence>
<dbReference type="GO" id="GO:0005886">
    <property type="term" value="C:plasma membrane"/>
    <property type="evidence" value="ECO:0007669"/>
    <property type="project" value="UniProtKB-SubCell"/>
</dbReference>
<evidence type="ECO:0000256" key="8">
    <source>
        <dbReference type="ARBA" id="ARBA00023136"/>
    </source>
</evidence>
<keyword evidence="7 9" id="KW-1133">Transmembrane helix</keyword>
<dbReference type="Pfam" id="PF00664">
    <property type="entry name" value="ABC_membrane"/>
    <property type="match status" value="1"/>
</dbReference>
<keyword evidence="6" id="KW-0067">ATP-binding</keyword>
<dbReference type="GO" id="GO:0015421">
    <property type="term" value="F:ABC-type oligopeptide transporter activity"/>
    <property type="evidence" value="ECO:0007669"/>
    <property type="project" value="TreeGrafter"/>
</dbReference>
<evidence type="ECO:0008006" key="13">
    <source>
        <dbReference type="Google" id="ProtNLM"/>
    </source>
</evidence>
<dbReference type="SUPFAM" id="SSF90123">
    <property type="entry name" value="ABC transporter transmembrane region"/>
    <property type="match status" value="1"/>
</dbReference>
<dbReference type="InterPro" id="IPR003439">
    <property type="entry name" value="ABC_transporter-like_ATP-bd"/>
</dbReference>
<reference evidence="12" key="1">
    <citation type="journal article" date="2015" name="Nature">
        <title>Complex archaea that bridge the gap between prokaryotes and eukaryotes.</title>
        <authorList>
            <person name="Spang A."/>
            <person name="Saw J.H."/>
            <person name="Jorgensen S.L."/>
            <person name="Zaremba-Niedzwiedzka K."/>
            <person name="Martijn J."/>
            <person name="Lind A.E."/>
            <person name="van Eijk R."/>
            <person name="Schleper C."/>
            <person name="Guy L."/>
            <person name="Ettema T.J."/>
        </authorList>
    </citation>
    <scope>NUCLEOTIDE SEQUENCE</scope>
</reference>
<feature type="transmembrane region" description="Helical" evidence="9">
    <location>
        <begin position="153"/>
        <end position="177"/>
    </location>
</feature>
<evidence type="ECO:0000259" key="10">
    <source>
        <dbReference type="PROSITE" id="PS50893"/>
    </source>
</evidence>
<accession>A0A0F9NVZ8</accession>
<evidence type="ECO:0000259" key="11">
    <source>
        <dbReference type="PROSITE" id="PS50929"/>
    </source>
</evidence>
<feature type="domain" description="ABC transmembrane type-1" evidence="11">
    <location>
        <begin position="19"/>
        <end position="302"/>
    </location>
</feature>
<keyword evidence="2" id="KW-0813">Transport</keyword>
<organism evidence="12">
    <name type="scientific">marine sediment metagenome</name>
    <dbReference type="NCBI Taxonomy" id="412755"/>
    <lineage>
        <taxon>unclassified sequences</taxon>
        <taxon>metagenomes</taxon>
        <taxon>ecological metagenomes</taxon>
    </lineage>
</organism>
<dbReference type="AlphaFoldDB" id="A0A0F9NVZ8"/>
<dbReference type="PANTHER" id="PTHR43394:SF1">
    <property type="entry name" value="ATP-BINDING CASSETTE SUB-FAMILY B MEMBER 10, MITOCHONDRIAL"/>
    <property type="match status" value="1"/>
</dbReference>